<reference evidence="2 3" key="1">
    <citation type="submission" date="2015-04" db="EMBL/GenBank/DDBJ databases">
        <title>Lasius niger genome sequencing.</title>
        <authorList>
            <person name="Konorov E.A."/>
            <person name="Nikitin M.A."/>
            <person name="Kirill M.V."/>
            <person name="Chang P."/>
        </authorList>
    </citation>
    <scope>NUCLEOTIDE SEQUENCE [LARGE SCALE GENOMIC DNA]</scope>
    <source>
        <tissue evidence="2">Whole</tissue>
    </source>
</reference>
<organism evidence="2 3">
    <name type="scientific">Lasius niger</name>
    <name type="common">Black garden ant</name>
    <dbReference type="NCBI Taxonomy" id="67767"/>
    <lineage>
        <taxon>Eukaryota</taxon>
        <taxon>Metazoa</taxon>
        <taxon>Ecdysozoa</taxon>
        <taxon>Arthropoda</taxon>
        <taxon>Hexapoda</taxon>
        <taxon>Insecta</taxon>
        <taxon>Pterygota</taxon>
        <taxon>Neoptera</taxon>
        <taxon>Endopterygota</taxon>
        <taxon>Hymenoptera</taxon>
        <taxon>Apocrita</taxon>
        <taxon>Aculeata</taxon>
        <taxon>Formicoidea</taxon>
        <taxon>Formicidae</taxon>
        <taxon>Formicinae</taxon>
        <taxon>Lasius</taxon>
        <taxon>Lasius</taxon>
    </lineage>
</organism>
<dbReference type="AlphaFoldDB" id="A0A0J7K0A5"/>
<accession>A0A0J7K0A5</accession>
<dbReference type="EMBL" id="LBMM01018585">
    <property type="protein sequence ID" value="KMQ83752.1"/>
    <property type="molecule type" value="Genomic_DNA"/>
</dbReference>
<evidence type="ECO:0000313" key="3">
    <source>
        <dbReference type="Proteomes" id="UP000036403"/>
    </source>
</evidence>
<dbReference type="PaxDb" id="67767-A0A0J7K0A5"/>
<dbReference type="Proteomes" id="UP000036403">
    <property type="component" value="Unassembled WGS sequence"/>
</dbReference>
<proteinExistence type="predicted"/>
<gene>
    <name evidence="2" type="ORF">RF55_19202</name>
</gene>
<sequence length="231" mass="25066">MNDASGEPGKTPEYLALPAHRGSVQADPPSPILVGLFTETATNKNLDLFLQGPSRNQKQEEGEITPSRVDEGMSAIVNNLGATTVDSLAKMFVDEVDESSGRRKRPTVANLPKVVILHGSRAQDVTEEQTTQIQEGIVKLVDGIPEGDFVPRFHETYRTKGVLKVICADTQSEGWLGERLPTLAMWEGSGLTIVGFDELPKFVRVSAFLPGPAPADKKTILGRLEKQNPGH</sequence>
<evidence type="ECO:0000259" key="1">
    <source>
        <dbReference type="Pfam" id="PF16012"/>
    </source>
</evidence>
<feature type="domain" description="DUF4780" evidence="1">
    <location>
        <begin position="114"/>
        <end position="230"/>
    </location>
</feature>
<dbReference type="OrthoDB" id="6764048at2759"/>
<dbReference type="InterPro" id="IPR031961">
    <property type="entry name" value="DUF4780"/>
</dbReference>
<name>A0A0J7K0A5_LASNI</name>
<evidence type="ECO:0000313" key="2">
    <source>
        <dbReference type="EMBL" id="KMQ83752.1"/>
    </source>
</evidence>
<dbReference type="Pfam" id="PF16012">
    <property type="entry name" value="DUF4780"/>
    <property type="match status" value="1"/>
</dbReference>
<keyword evidence="3" id="KW-1185">Reference proteome</keyword>
<comment type="caution">
    <text evidence="2">The sequence shown here is derived from an EMBL/GenBank/DDBJ whole genome shotgun (WGS) entry which is preliminary data.</text>
</comment>
<protein>
    <recommendedName>
        <fullName evidence="1">DUF4780 domain-containing protein</fullName>
    </recommendedName>
</protein>